<dbReference type="NCBIfam" id="TIGR00553">
    <property type="entry name" value="pabB"/>
    <property type="match status" value="1"/>
</dbReference>
<organism evidence="2">
    <name type="scientific">marine metagenome</name>
    <dbReference type="NCBI Taxonomy" id="408172"/>
    <lineage>
        <taxon>unclassified sequences</taxon>
        <taxon>metagenomes</taxon>
        <taxon>ecological metagenomes</taxon>
    </lineage>
</organism>
<dbReference type="PANTHER" id="PTHR11236">
    <property type="entry name" value="AMINOBENZOATE/ANTHRANILATE SYNTHASE"/>
    <property type="match status" value="1"/>
</dbReference>
<evidence type="ECO:0000259" key="1">
    <source>
        <dbReference type="Pfam" id="PF00425"/>
    </source>
</evidence>
<dbReference type="InterPro" id="IPR019999">
    <property type="entry name" value="Anth_synth_I-like"/>
</dbReference>
<gene>
    <name evidence="2" type="ORF">METZ01_LOCUS81152</name>
</gene>
<dbReference type="EMBL" id="UINC01006565">
    <property type="protein sequence ID" value="SVA28298.1"/>
    <property type="molecule type" value="Genomic_DNA"/>
</dbReference>
<dbReference type="PANTHER" id="PTHR11236:SF50">
    <property type="entry name" value="AMINODEOXYCHORISMATE SYNTHASE COMPONENT 1"/>
    <property type="match status" value="1"/>
</dbReference>
<dbReference type="InterPro" id="IPR015890">
    <property type="entry name" value="Chorismate_C"/>
</dbReference>
<dbReference type="AlphaFoldDB" id="A0A381UKX9"/>
<dbReference type="Gene3D" id="3.60.120.10">
    <property type="entry name" value="Anthranilate synthase"/>
    <property type="match status" value="1"/>
</dbReference>
<sequence>MNGKLSHESPLELFQKTLDNWKSESNELSAVGYISYDFKNILFPHIAFSNPNSTQPLLWFGKPKLVIPYRITESELETASPVFRLKKDIPPPHEYKESIRKIKTALSNGDSYQINFTQPKKFEITDNPLEIYLSIREMARPHYGMYLNQKDFQILSFSPEQFFRTKNRKIESFPMKGTRPRSNDLIMDERLAGELFQSVKDRAEHLMIVDLIRNDLGKICDYDSVRVDNLYGIQSFETVHQMVSRVYGQLQNSITESDIIRALFPGGSITGAPKEKSMEIIDTLEGYQRGIYTGCLGYIQPNGDMDFNIAIRTMTIQNEKAVYPVGGGIVWDSDSLEEWQEAQQKGAILKPFQENVRPQKVNHEKTQQFSNH</sequence>
<dbReference type="GO" id="GO:0046820">
    <property type="term" value="F:4-amino-4-deoxychorismate synthase activity"/>
    <property type="evidence" value="ECO:0007669"/>
    <property type="project" value="TreeGrafter"/>
</dbReference>
<dbReference type="PRINTS" id="PR00095">
    <property type="entry name" value="ANTSNTHASEI"/>
</dbReference>
<dbReference type="InterPro" id="IPR005802">
    <property type="entry name" value="ADC_synth_comp_1"/>
</dbReference>
<protein>
    <recommendedName>
        <fullName evidence="1">Chorismate-utilising enzyme C-terminal domain-containing protein</fullName>
    </recommendedName>
</protein>
<dbReference type="GO" id="GO:0009396">
    <property type="term" value="P:folic acid-containing compound biosynthetic process"/>
    <property type="evidence" value="ECO:0007669"/>
    <property type="project" value="InterPro"/>
</dbReference>
<evidence type="ECO:0000313" key="2">
    <source>
        <dbReference type="EMBL" id="SVA28298.1"/>
    </source>
</evidence>
<dbReference type="InterPro" id="IPR005801">
    <property type="entry name" value="ADC_synthase"/>
</dbReference>
<proteinExistence type="predicted"/>
<feature type="domain" description="Chorismate-utilising enzyme C-terminal" evidence="1">
    <location>
        <begin position="93"/>
        <end position="345"/>
    </location>
</feature>
<dbReference type="SUPFAM" id="SSF56322">
    <property type="entry name" value="ADC synthase"/>
    <property type="match status" value="1"/>
</dbReference>
<dbReference type="GO" id="GO:0000162">
    <property type="term" value="P:L-tryptophan biosynthetic process"/>
    <property type="evidence" value="ECO:0007669"/>
    <property type="project" value="TreeGrafter"/>
</dbReference>
<name>A0A381UKX9_9ZZZZ</name>
<reference evidence="2" key="1">
    <citation type="submission" date="2018-05" db="EMBL/GenBank/DDBJ databases">
        <authorList>
            <person name="Lanie J.A."/>
            <person name="Ng W.-L."/>
            <person name="Kazmierczak K.M."/>
            <person name="Andrzejewski T.M."/>
            <person name="Davidsen T.M."/>
            <person name="Wayne K.J."/>
            <person name="Tettelin H."/>
            <person name="Glass J.I."/>
            <person name="Rusch D."/>
            <person name="Podicherti R."/>
            <person name="Tsui H.-C.T."/>
            <person name="Winkler M.E."/>
        </authorList>
    </citation>
    <scope>NUCLEOTIDE SEQUENCE</scope>
</reference>
<accession>A0A381UKX9</accession>
<dbReference type="Pfam" id="PF00425">
    <property type="entry name" value="Chorismate_bind"/>
    <property type="match status" value="1"/>
</dbReference>